<dbReference type="Pfam" id="PF25390">
    <property type="entry name" value="WD40_RLD"/>
    <property type="match status" value="1"/>
</dbReference>
<dbReference type="OrthoDB" id="5370059at2759"/>
<keyword evidence="2" id="KW-0677">Repeat</keyword>
<reference evidence="5" key="1">
    <citation type="journal article" date="2020" name="Stud. Mycol.">
        <title>101 Dothideomycetes genomes: a test case for predicting lifestyles and emergence of pathogens.</title>
        <authorList>
            <person name="Haridas S."/>
            <person name="Albert R."/>
            <person name="Binder M."/>
            <person name="Bloem J."/>
            <person name="Labutti K."/>
            <person name="Salamov A."/>
            <person name="Andreopoulos B."/>
            <person name="Baker S."/>
            <person name="Barry K."/>
            <person name="Bills G."/>
            <person name="Bluhm B."/>
            <person name="Cannon C."/>
            <person name="Castanera R."/>
            <person name="Culley D."/>
            <person name="Daum C."/>
            <person name="Ezra D."/>
            <person name="Gonzalez J."/>
            <person name="Henrissat B."/>
            <person name="Kuo A."/>
            <person name="Liang C."/>
            <person name="Lipzen A."/>
            <person name="Lutzoni F."/>
            <person name="Magnuson J."/>
            <person name="Mondo S."/>
            <person name="Nolan M."/>
            <person name="Ohm R."/>
            <person name="Pangilinan J."/>
            <person name="Park H.-J."/>
            <person name="Ramirez L."/>
            <person name="Alfaro M."/>
            <person name="Sun H."/>
            <person name="Tritt A."/>
            <person name="Yoshinaga Y."/>
            <person name="Zwiers L.-H."/>
            <person name="Turgeon B."/>
            <person name="Goodwin S."/>
            <person name="Spatafora J."/>
            <person name="Crous P."/>
            <person name="Grigoriev I."/>
        </authorList>
    </citation>
    <scope>NUCLEOTIDE SEQUENCE</scope>
    <source>
        <strain evidence="5">CBS 121739</strain>
    </source>
</reference>
<dbReference type="PANTHER" id="PTHR45982:SF5">
    <property type="entry name" value="RCC DOMAIN-CONTAINING PROTEIN ATS1"/>
    <property type="match status" value="1"/>
</dbReference>
<evidence type="ECO:0000313" key="6">
    <source>
        <dbReference type="Proteomes" id="UP000799437"/>
    </source>
</evidence>
<dbReference type="PROSITE" id="PS50012">
    <property type="entry name" value="RCC1_3"/>
    <property type="match status" value="4"/>
</dbReference>
<dbReference type="PRINTS" id="PR00633">
    <property type="entry name" value="RCCNDNSATION"/>
</dbReference>
<dbReference type="AlphaFoldDB" id="A0A6A6WGA2"/>
<dbReference type="InterPro" id="IPR058923">
    <property type="entry name" value="RCC1-like_dom"/>
</dbReference>
<dbReference type="PANTHER" id="PTHR45982">
    <property type="entry name" value="REGULATOR OF CHROMOSOME CONDENSATION"/>
    <property type="match status" value="1"/>
</dbReference>
<protein>
    <submittedName>
        <fullName evidence="5">RCC1/BLIP-II</fullName>
    </submittedName>
</protein>
<dbReference type="RefSeq" id="XP_033603545.1">
    <property type="nucleotide sequence ID" value="XM_033746562.1"/>
</dbReference>
<evidence type="ECO:0000259" key="4">
    <source>
        <dbReference type="Pfam" id="PF25390"/>
    </source>
</evidence>
<evidence type="ECO:0000256" key="2">
    <source>
        <dbReference type="ARBA" id="ARBA00022737"/>
    </source>
</evidence>
<feature type="repeat" description="RCC1" evidence="3">
    <location>
        <begin position="1"/>
        <end position="51"/>
    </location>
</feature>
<proteinExistence type="predicted"/>
<dbReference type="SUPFAM" id="SSF50985">
    <property type="entry name" value="RCC1/BLIP-II"/>
    <property type="match status" value="1"/>
</dbReference>
<dbReference type="InterPro" id="IPR009091">
    <property type="entry name" value="RCC1/BLIP-II"/>
</dbReference>
<keyword evidence="1" id="KW-0344">Guanine-nucleotide releasing factor</keyword>
<feature type="repeat" description="RCC1" evidence="3">
    <location>
        <begin position="172"/>
        <end position="221"/>
    </location>
</feature>
<feature type="repeat" description="RCC1" evidence="3">
    <location>
        <begin position="117"/>
        <end position="171"/>
    </location>
</feature>
<dbReference type="Proteomes" id="UP000799437">
    <property type="component" value="Unassembled WGS sequence"/>
</dbReference>
<dbReference type="GO" id="GO:0005085">
    <property type="term" value="F:guanyl-nucleotide exchange factor activity"/>
    <property type="evidence" value="ECO:0007669"/>
    <property type="project" value="TreeGrafter"/>
</dbReference>
<evidence type="ECO:0000256" key="3">
    <source>
        <dbReference type="PROSITE-ProRule" id="PRU00235"/>
    </source>
</evidence>
<dbReference type="Gene3D" id="2.130.10.30">
    <property type="entry name" value="Regulator of chromosome condensation 1/beta-lactamase-inhibitor protein II"/>
    <property type="match status" value="2"/>
</dbReference>
<sequence length="351" mass="36295">MLHSLGSNGSGQLGIGHEQDVSVPTECILPGDATPASIATGGNHTIVLTTSGVPLSSGHASDGRCGSVIGASQPSSIGNSTSFSIFVSSESNTDEISTYKHCAATWEASILVTTDGKRIFTCGSGNKGELGQGPGTVTSPQARCILDLADKDTIVVDVSAGMSHAVAVLSDGSVYGWGVGRKGQLGDLKEDSWAPRIINGIPFKAVRAACGREFTYIVSDDKQGQHVVLGTDKWNIRSNAPDSARNWKDIGASWGNIFVLSTSGVLHGWGRDDHGQLPPPGLPAIEKFAAGSEHVIAVSRAGDVLAWGWGEHGNCGIPTTTTGDVTGRCNTLPVPGRVHSVGAGCATSWIW</sequence>
<dbReference type="InterPro" id="IPR000408">
    <property type="entry name" value="Reg_chr_condens"/>
</dbReference>
<dbReference type="GO" id="GO:0005737">
    <property type="term" value="C:cytoplasm"/>
    <property type="evidence" value="ECO:0007669"/>
    <property type="project" value="TreeGrafter"/>
</dbReference>
<keyword evidence="6" id="KW-1185">Reference proteome</keyword>
<dbReference type="InterPro" id="IPR051553">
    <property type="entry name" value="Ran_GTPase-activating"/>
</dbReference>
<organism evidence="5 6">
    <name type="scientific">Pseudovirgaria hyperparasitica</name>
    <dbReference type="NCBI Taxonomy" id="470096"/>
    <lineage>
        <taxon>Eukaryota</taxon>
        <taxon>Fungi</taxon>
        <taxon>Dikarya</taxon>
        <taxon>Ascomycota</taxon>
        <taxon>Pezizomycotina</taxon>
        <taxon>Dothideomycetes</taxon>
        <taxon>Dothideomycetes incertae sedis</taxon>
        <taxon>Acrospermales</taxon>
        <taxon>Acrospermaceae</taxon>
        <taxon>Pseudovirgaria</taxon>
    </lineage>
</organism>
<evidence type="ECO:0000256" key="1">
    <source>
        <dbReference type="ARBA" id="ARBA00022658"/>
    </source>
</evidence>
<name>A0A6A6WGA2_9PEZI</name>
<dbReference type="EMBL" id="ML996567">
    <property type="protein sequence ID" value="KAF2761094.1"/>
    <property type="molecule type" value="Genomic_DNA"/>
</dbReference>
<dbReference type="GeneID" id="54487616"/>
<accession>A0A6A6WGA2</accession>
<feature type="repeat" description="RCC1" evidence="3">
    <location>
        <begin position="264"/>
        <end position="301"/>
    </location>
</feature>
<evidence type="ECO:0000313" key="5">
    <source>
        <dbReference type="EMBL" id="KAF2761094.1"/>
    </source>
</evidence>
<gene>
    <name evidence="5" type="ORF">EJ05DRAFT_497654</name>
</gene>
<dbReference type="PROSITE" id="PS00626">
    <property type="entry name" value="RCC1_2"/>
    <property type="match status" value="2"/>
</dbReference>
<feature type="domain" description="RCC1-like" evidence="4">
    <location>
        <begin position="3"/>
        <end position="348"/>
    </location>
</feature>